<gene>
    <name evidence="10" type="ORF">KDH_02940</name>
</gene>
<feature type="transmembrane region" description="Helical" evidence="8">
    <location>
        <begin position="86"/>
        <end position="106"/>
    </location>
</feature>
<evidence type="ECO:0000313" key="10">
    <source>
        <dbReference type="EMBL" id="GLV53440.1"/>
    </source>
</evidence>
<feature type="transmembrane region" description="Helical" evidence="8">
    <location>
        <begin position="25"/>
        <end position="44"/>
    </location>
</feature>
<dbReference type="EMBL" id="BSRI01000001">
    <property type="protein sequence ID" value="GLV53440.1"/>
    <property type="molecule type" value="Genomic_DNA"/>
</dbReference>
<feature type="transmembrane region" description="Helical" evidence="8">
    <location>
        <begin position="341"/>
        <end position="362"/>
    </location>
</feature>
<proteinExistence type="predicted"/>
<evidence type="ECO:0000256" key="6">
    <source>
        <dbReference type="ARBA" id="ARBA00022989"/>
    </source>
</evidence>
<protein>
    <recommendedName>
        <fullName evidence="9">ArnT-like N-terminal domain-containing protein</fullName>
    </recommendedName>
</protein>
<keyword evidence="3" id="KW-0328">Glycosyltransferase</keyword>
<evidence type="ECO:0000256" key="1">
    <source>
        <dbReference type="ARBA" id="ARBA00004651"/>
    </source>
</evidence>
<keyword evidence="7 8" id="KW-0472">Membrane</keyword>
<dbReference type="PROSITE" id="PS51257">
    <property type="entry name" value="PROKAR_LIPOPROTEIN"/>
    <property type="match status" value="1"/>
</dbReference>
<evidence type="ECO:0000313" key="11">
    <source>
        <dbReference type="Proteomes" id="UP001344906"/>
    </source>
</evidence>
<evidence type="ECO:0000256" key="2">
    <source>
        <dbReference type="ARBA" id="ARBA00022475"/>
    </source>
</evidence>
<evidence type="ECO:0000259" key="9">
    <source>
        <dbReference type="Pfam" id="PF02366"/>
    </source>
</evidence>
<dbReference type="PANTHER" id="PTHR33908">
    <property type="entry name" value="MANNOSYLTRANSFERASE YKCB-RELATED"/>
    <property type="match status" value="1"/>
</dbReference>
<keyword evidence="4" id="KW-0808">Transferase</keyword>
<keyword evidence="11" id="KW-1185">Reference proteome</keyword>
<dbReference type="Proteomes" id="UP001344906">
    <property type="component" value="Unassembled WGS sequence"/>
</dbReference>
<comment type="subcellular location">
    <subcellularLocation>
        <location evidence="1">Cell membrane</location>
        <topology evidence="1">Multi-pass membrane protein</topology>
    </subcellularLocation>
</comment>
<dbReference type="InterPro" id="IPR050297">
    <property type="entry name" value="LipidA_mod_glycosyltrf_83"/>
</dbReference>
<evidence type="ECO:0000256" key="8">
    <source>
        <dbReference type="SAM" id="Phobius"/>
    </source>
</evidence>
<feature type="transmembrane region" description="Helical" evidence="8">
    <location>
        <begin position="312"/>
        <end position="334"/>
    </location>
</feature>
<evidence type="ECO:0000256" key="4">
    <source>
        <dbReference type="ARBA" id="ARBA00022679"/>
    </source>
</evidence>
<sequence>MKHMVLIEKPVTLQLTKRLIDCQPLMLGILACLGLLLRIYGLNWDQGKLFHPDEPFIVSHALSVAWSASVAQFFDPLRSPLNPHFFAYGSFPIYLLSLLGHAIALFFPDFFTYTNLNLAGRCISAIMDSGTILITGLLAYRLCIYDRYAILSPRAVSTVATLLVAFSPLQVQQSHYCTVDVMLLFFVTLTLLGCVTLVETRTPLRVALLIGFGYGLALATKTSAAPLVVPVGIALLLRWWRVRRVTVLVALVMVILATCLTFMLSMPYALLDWRIFLQQVIDQGNMSTGKALMPYTIQFEDTIPYLYEIQNIFLWGLGPMLALSAGGGLLWLIWRVVKRRVGCWLIMLSWVLIYGGMAGDLYVKYARYMLPLYSALIIIAAASLAALATTMRTSQRTSTNQAHVAIPAYALIGLVLLTTIFQGLAMANIYSQPSTLIQASHWMFTHLTPGSTIIYEQGDVIIPVATDNHNPQQEFHLAVSGLDMYSYDNPAKIRALTAALANSNVLIMTSDRWDQPAMRLPQHYPVTSHYYHMLFQGQLGFRLAARFENHPHLLGITLNDSDSDPSFSIFDHPTVRVFVRDPSLRYSTSELYHRILRDAPPMPFS</sequence>
<reference evidence="10 11" key="1">
    <citation type="submission" date="2023-02" db="EMBL/GenBank/DDBJ databases">
        <title>Dictyobacter halimunensis sp. nov., a new member of the class Ktedonobacteria from forest soil in a geothermal area.</title>
        <authorList>
            <person name="Rachmania M.K."/>
            <person name="Ningsih F."/>
            <person name="Sakai Y."/>
            <person name="Yabe S."/>
            <person name="Yokota A."/>
            <person name="Sjamsuridzal W."/>
        </authorList>
    </citation>
    <scope>NUCLEOTIDE SEQUENCE [LARGE SCALE GENOMIC DNA]</scope>
    <source>
        <strain evidence="10 11">S3.2.2.5</strain>
    </source>
</reference>
<dbReference type="InterPro" id="IPR003342">
    <property type="entry name" value="ArnT-like_N"/>
</dbReference>
<feature type="transmembrane region" description="Helical" evidence="8">
    <location>
        <begin position="118"/>
        <end position="142"/>
    </location>
</feature>
<keyword evidence="5 8" id="KW-0812">Transmembrane</keyword>
<feature type="transmembrane region" description="Helical" evidence="8">
    <location>
        <begin position="181"/>
        <end position="198"/>
    </location>
</feature>
<keyword evidence="6 8" id="KW-1133">Transmembrane helix</keyword>
<evidence type="ECO:0000256" key="5">
    <source>
        <dbReference type="ARBA" id="ARBA00022692"/>
    </source>
</evidence>
<feature type="transmembrane region" description="Helical" evidence="8">
    <location>
        <begin position="368"/>
        <end position="387"/>
    </location>
</feature>
<keyword evidence="2" id="KW-1003">Cell membrane</keyword>
<accession>A0ABQ6FIL9</accession>
<feature type="transmembrane region" description="Helical" evidence="8">
    <location>
        <begin position="247"/>
        <end position="270"/>
    </location>
</feature>
<comment type="caution">
    <text evidence="10">The sequence shown here is derived from an EMBL/GenBank/DDBJ whole genome shotgun (WGS) entry which is preliminary data.</text>
</comment>
<feature type="transmembrane region" description="Helical" evidence="8">
    <location>
        <begin position="56"/>
        <end position="74"/>
    </location>
</feature>
<dbReference type="Pfam" id="PF02366">
    <property type="entry name" value="PMT"/>
    <property type="match status" value="1"/>
</dbReference>
<feature type="transmembrane region" description="Helical" evidence="8">
    <location>
        <begin position="408"/>
        <end position="430"/>
    </location>
</feature>
<dbReference type="RefSeq" id="WP_338247058.1">
    <property type="nucleotide sequence ID" value="NZ_BSRI01000001.1"/>
</dbReference>
<feature type="domain" description="ArnT-like N-terminal" evidence="9">
    <location>
        <begin position="117"/>
        <end position="269"/>
    </location>
</feature>
<name>A0ABQ6FIL9_9CHLR</name>
<feature type="transmembrane region" description="Helical" evidence="8">
    <location>
        <begin position="218"/>
        <end position="240"/>
    </location>
</feature>
<organism evidence="10 11">
    <name type="scientific">Dictyobacter halimunensis</name>
    <dbReference type="NCBI Taxonomy" id="3026934"/>
    <lineage>
        <taxon>Bacteria</taxon>
        <taxon>Bacillati</taxon>
        <taxon>Chloroflexota</taxon>
        <taxon>Ktedonobacteria</taxon>
        <taxon>Ktedonobacterales</taxon>
        <taxon>Dictyobacteraceae</taxon>
        <taxon>Dictyobacter</taxon>
    </lineage>
</organism>
<evidence type="ECO:0000256" key="3">
    <source>
        <dbReference type="ARBA" id="ARBA00022676"/>
    </source>
</evidence>
<evidence type="ECO:0000256" key="7">
    <source>
        <dbReference type="ARBA" id="ARBA00023136"/>
    </source>
</evidence>
<dbReference type="PANTHER" id="PTHR33908:SF11">
    <property type="entry name" value="MEMBRANE PROTEIN"/>
    <property type="match status" value="1"/>
</dbReference>